<comment type="caution">
    <text evidence="1">The sequence shown here is derived from an EMBL/GenBank/DDBJ whole genome shotgun (WGS) entry which is preliminary data.</text>
</comment>
<name>A0A9P8NRC0_9ASCO</name>
<evidence type="ECO:0000313" key="2">
    <source>
        <dbReference type="Proteomes" id="UP000788993"/>
    </source>
</evidence>
<dbReference type="Proteomes" id="UP000788993">
    <property type="component" value="Unassembled WGS sequence"/>
</dbReference>
<dbReference type="AlphaFoldDB" id="A0A9P8NRC0"/>
<sequence>MAWWKSHVLESRRIPCAQNNSSIVGVGSQSINDFGQLIVTFACVVCIGVDIFCPKVSPLEAVNWTEISFPPVCQAERVKILSRSISFPYFDALLGQFLGICLSSNKPEKFVKDTFEKHLFGCQ</sequence>
<reference evidence="1" key="2">
    <citation type="submission" date="2021-01" db="EMBL/GenBank/DDBJ databases">
        <authorList>
            <person name="Schikora-Tamarit M.A."/>
        </authorList>
    </citation>
    <scope>NUCLEOTIDE SEQUENCE</scope>
    <source>
        <strain evidence="1">NCAIM Y.01608</strain>
    </source>
</reference>
<accession>A0A9P8NRC0</accession>
<dbReference type="EMBL" id="JAEUBD010001571">
    <property type="protein sequence ID" value="KAH3658768.1"/>
    <property type="molecule type" value="Genomic_DNA"/>
</dbReference>
<reference evidence="1" key="1">
    <citation type="journal article" date="2021" name="Open Biol.">
        <title>Shared evolutionary footprints suggest mitochondrial oxidative damage underlies multiple complex I losses in fungi.</title>
        <authorList>
            <person name="Schikora-Tamarit M.A."/>
            <person name="Marcet-Houben M."/>
            <person name="Nosek J."/>
            <person name="Gabaldon T."/>
        </authorList>
    </citation>
    <scope>NUCLEOTIDE SEQUENCE</scope>
    <source>
        <strain evidence="1">NCAIM Y.01608</strain>
    </source>
</reference>
<proteinExistence type="predicted"/>
<keyword evidence="2" id="KW-1185">Reference proteome</keyword>
<gene>
    <name evidence="1" type="ORF">OGATHE_006494</name>
</gene>
<evidence type="ECO:0000313" key="1">
    <source>
        <dbReference type="EMBL" id="KAH3658768.1"/>
    </source>
</evidence>
<protein>
    <submittedName>
        <fullName evidence="1">Uncharacterized protein</fullName>
    </submittedName>
</protein>
<organism evidence="1 2">
    <name type="scientific">Ogataea polymorpha</name>
    <dbReference type="NCBI Taxonomy" id="460523"/>
    <lineage>
        <taxon>Eukaryota</taxon>
        <taxon>Fungi</taxon>
        <taxon>Dikarya</taxon>
        <taxon>Ascomycota</taxon>
        <taxon>Saccharomycotina</taxon>
        <taxon>Pichiomycetes</taxon>
        <taxon>Pichiales</taxon>
        <taxon>Pichiaceae</taxon>
        <taxon>Ogataea</taxon>
    </lineage>
</organism>